<dbReference type="EMBL" id="GL349456">
    <property type="protein sequence ID" value="KNC49601.1"/>
    <property type="molecule type" value="Genomic_DNA"/>
</dbReference>
<dbReference type="Pfam" id="PF04502">
    <property type="entry name" value="Saf4_Yju2"/>
    <property type="match status" value="1"/>
</dbReference>
<dbReference type="AlphaFoldDB" id="A0A0L0DC05"/>
<dbReference type="STRING" id="461836.A0A0L0DC05"/>
<dbReference type="eggNOG" id="KOG2990">
    <property type="taxonomic scope" value="Eukaryota"/>
</dbReference>
<dbReference type="InterPro" id="IPR000504">
    <property type="entry name" value="RRM_dom"/>
</dbReference>
<dbReference type="Gene3D" id="3.30.70.330">
    <property type="match status" value="1"/>
</dbReference>
<evidence type="ECO:0000256" key="1">
    <source>
        <dbReference type="ARBA" id="ARBA00005595"/>
    </source>
</evidence>
<proteinExistence type="inferred from homology"/>
<dbReference type="PANTHER" id="PTHR12111">
    <property type="entry name" value="SPLICING FACTOR YJU2"/>
    <property type="match status" value="1"/>
</dbReference>
<reference evidence="5 6" key="1">
    <citation type="submission" date="2010-05" db="EMBL/GenBank/DDBJ databases">
        <title>The Genome Sequence of Thecamonas trahens ATCC 50062.</title>
        <authorList>
            <consortium name="The Broad Institute Genome Sequencing Platform"/>
            <person name="Russ C."/>
            <person name="Cuomo C."/>
            <person name="Shea T."/>
            <person name="Young S.K."/>
            <person name="Zeng Q."/>
            <person name="Koehrsen M."/>
            <person name="Haas B."/>
            <person name="Borodovsky M."/>
            <person name="Guigo R."/>
            <person name="Alvarado L."/>
            <person name="Berlin A."/>
            <person name="Bochicchio J."/>
            <person name="Borenstein D."/>
            <person name="Chapman S."/>
            <person name="Chen Z."/>
            <person name="Freedman E."/>
            <person name="Gellesch M."/>
            <person name="Goldberg J."/>
            <person name="Griggs A."/>
            <person name="Gujja S."/>
            <person name="Heilman E."/>
            <person name="Heiman D."/>
            <person name="Hepburn T."/>
            <person name="Howarth C."/>
            <person name="Jen D."/>
            <person name="Larson L."/>
            <person name="Mehta T."/>
            <person name="Park D."/>
            <person name="Pearson M."/>
            <person name="Roberts A."/>
            <person name="Saif S."/>
            <person name="Shenoy N."/>
            <person name="Sisk P."/>
            <person name="Stolte C."/>
            <person name="Sykes S."/>
            <person name="Thomson T."/>
            <person name="Walk T."/>
            <person name="White J."/>
            <person name="Yandava C."/>
            <person name="Burger G."/>
            <person name="Gray M.W."/>
            <person name="Holland P.W.H."/>
            <person name="King N."/>
            <person name="Lang F.B.F."/>
            <person name="Roger A.J."/>
            <person name="Ruiz-Trillo I."/>
            <person name="Lander E."/>
            <person name="Nusbaum C."/>
        </authorList>
    </citation>
    <scope>NUCLEOTIDE SEQUENCE [LARGE SCALE GENOMIC DNA]</scope>
    <source>
        <strain evidence="5 6">ATCC 50062</strain>
    </source>
</reference>
<evidence type="ECO:0000256" key="2">
    <source>
        <dbReference type="PROSITE-ProRule" id="PRU00176"/>
    </source>
</evidence>
<name>A0A0L0DC05_THETB</name>
<feature type="compositionally biased region" description="Basic residues" evidence="3">
    <location>
        <begin position="366"/>
        <end position="378"/>
    </location>
</feature>
<dbReference type="GO" id="GO:0000398">
    <property type="term" value="P:mRNA splicing, via spliceosome"/>
    <property type="evidence" value="ECO:0007669"/>
    <property type="project" value="InterPro"/>
</dbReference>
<feature type="region of interest" description="Disordered" evidence="3">
    <location>
        <begin position="357"/>
        <end position="387"/>
    </location>
</feature>
<dbReference type="PROSITE" id="PS50102">
    <property type="entry name" value="RRM"/>
    <property type="match status" value="1"/>
</dbReference>
<dbReference type="PANTHER" id="PTHR12111:SF2">
    <property type="entry name" value="SPLICING FACTOR YJU2B-RELATED"/>
    <property type="match status" value="1"/>
</dbReference>
<comment type="similarity">
    <text evidence="1">Belongs to the CWC16 family.</text>
</comment>
<dbReference type="OrthoDB" id="360327at2759"/>
<dbReference type="RefSeq" id="XP_013757709.1">
    <property type="nucleotide sequence ID" value="XM_013902255.1"/>
</dbReference>
<dbReference type="InterPro" id="IPR007590">
    <property type="entry name" value="Saf4/Yju2"/>
</dbReference>
<dbReference type="InterPro" id="IPR012677">
    <property type="entry name" value="Nucleotide-bd_a/b_plait_sf"/>
</dbReference>
<gene>
    <name evidence="5" type="ORF">AMSG_05641</name>
</gene>
<dbReference type="GO" id="GO:0003723">
    <property type="term" value="F:RNA binding"/>
    <property type="evidence" value="ECO:0007669"/>
    <property type="project" value="UniProtKB-UniRule"/>
</dbReference>
<dbReference type="GO" id="GO:0071014">
    <property type="term" value="C:post-mRNA release spliceosomal complex"/>
    <property type="evidence" value="ECO:0007669"/>
    <property type="project" value="TreeGrafter"/>
</dbReference>
<evidence type="ECO:0000313" key="6">
    <source>
        <dbReference type="Proteomes" id="UP000054408"/>
    </source>
</evidence>
<protein>
    <recommendedName>
        <fullName evidence="4">RRM domain-containing protein</fullName>
    </recommendedName>
</protein>
<sequence length="387" mass="42106">MPGASEEEAKAAMRRQPTISVRFELPWSVWCNRCEGLAVKGSRATATKDHVGFYYTTPVFTFTFPCPLCFDKAAPMVLATDPKHRDFAVITGGRRKAEPTRPPPLPRLETDPHASAIASLEARLLGEPDAEAAVHDYDALEAALARSQVLHRDALGGPLAAARTAARSRRHATEAARREAEAHLCPASVRLATPAPADAAAARAAIRRRILAKRRRDSAELDSEPILTPPPPPSKKLASLRSDMTVRKPSARSAASAVASAKSHIGTRSGAKEKRSVYVAPLRQSITTDELYQAVTEETGAVVLSVKLNRRAQSKAFAGSAYVEFASHRDAQALVKSNWVYDGVALDLALRSKHEKLKERAQVAKSKQRAKETKKKRRTADTDANYI</sequence>
<keyword evidence="6" id="KW-1185">Reference proteome</keyword>
<accession>A0A0L0DC05</accession>
<dbReference type="GO" id="GO:0005684">
    <property type="term" value="C:U2-type spliceosomal complex"/>
    <property type="evidence" value="ECO:0007669"/>
    <property type="project" value="TreeGrafter"/>
</dbReference>
<organism evidence="5 6">
    <name type="scientific">Thecamonas trahens ATCC 50062</name>
    <dbReference type="NCBI Taxonomy" id="461836"/>
    <lineage>
        <taxon>Eukaryota</taxon>
        <taxon>Apusozoa</taxon>
        <taxon>Apusomonadida</taxon>
        <taxon>Apusomonadidae</taxon>
        <taxon>Thecamonas</taxon>
    </lineage>
</organism>
<feature type="domain" description="RRM" evidence="4">
    <location>
        <begin position="275"/>
        <end position="362"/>
    </location>
</feature>
<dbReference type="InterPro" id="IPR035979">
    <property type="entry name" value="RBD_domain_sf"/>
</dbReference>
<evidence type="ECO:0000313" key="5">
    <source>
        <dbReference type="EMBL" id="KNC49601.1"/>
    </source>
</evidence>
<keyword evidence="2" id="KW-0694">RNA-binding</keyword>
<evidence type="ECO:0000256" key="3">
    <source>
        <dbReference type="SAM" id="MobiDB-lite"/>
    </source>
</evidence>
<feature type="region of interest" description="Disordered" evidence="3">
    <location>
        <begin position="214"/>
        <end position="246"/>
    </location>
</feature>
<dbReference type="SUPFAM" id="SSF54928">
    <property type="entry name" value="RNA-binding domain, RBD"/>
    <property type="match status" value="1"/>
</dbReference>
<evidence type="ECO:0000259" key="4">
    <source>
        <dbReference type="PROSITE" id="PS50102"/>
    </source>
</evidence>
<dbReference type="GeneID" id="25565009"/>
<dbReference type="Proteomes" id="UP000054408">
    <property type="component" value="Unassembled WGS sequence"/>
</dbReference>